<organism evidence="7 8">
    <name type="scientific">Actinocatenispora thailandica</name>
    <dbReference type="NCBI Taxonomy" id="227318"/>
    <lineage>
        <taxon>Bacteria</taxon>
        <taxon>Bacillati</taxon>
        <taxon>Actinomycetota</taxon>
        <taxon>Actinomycetes</taxon>
        <taxon>Micromonosporales</taxon>
        <taxon>Micromonosporaceae</taxon>
        <taxon>Actinocatenispora</taxon>
    </lineage>
</organism>
<keyword evidence="4 5" id="KW-0408">Iron</keyword>
<reference evidence="7 8" key="1">
    <citation type="submission" date="2020-08" db="EMBL/GenBank/DDBJ databases">
        <title>Whole genome shotgun sequence of Actinocatenispora thailandica NBRC 105041.</title>
        <authorList>
            <person name="Komaki H."/>
            <person name="Tamura T."/>
        </authorList>
    </citation>
    <scope>NUCLEOTIDE SEQUENCE [LARGE SCALE GENOMIC DNA]</scope>
    <source>
        <strain evidence="7 8">NBRC 105041</strain>
    </source>
</reference>
<evidence type="ECO:0000256" key="1">
    <source>
        <dbReference type="ARBA" id="ARBA00022723"/>
    </source>
</evidence>
<evidence type="ECO:0000256" key="5">
    <source>
        <dbReference type="PIRSR" id="PIRSR604574-2"/>
    </source>
</evidence>
<dbReference type="PANTHER" id="PTHR16557:SF2">
    <property type="entry name" value="NUCLEIC ACID DIOXYGENASE ALKBH1"/>
    <property type="match status" value="1"/>
</dbReference>
<name>A0A7R7DVR4_9ACTN</name>
<dbReference type="Pfam" id="PF13532">
    <property type="entry name" value="2OG-FeII_Oxy_2"/>
    <property type="match status" value="1"/>
</dbReference>
<comment type="cofactor">
    <cofactor evidence="5">
        <name>Fe(2+)</name>
        <dbReference type="ChEBI" id="CHEBI:29033"/>
    </cofactor>
    <text evidence="5">Binds 1 Fe(2+) ion per subunit.</text>
</comment>
<dbReference type="InterPro" id="IPR005123">
    <property type="entry name" value="Oxoglu/Fe-dep_dioxygenase_dom"/>
</dbReference>
<dbReference type="RefSeq" id="WP_203964318.1">
    <property type="nucleotide sequence ID" value="NZ_AP023355.1"/>
</dbReference>
<dbReference type="GO" id="GO:0035513">
    <property type="term" value="P:oxidative RNA demethylation"/>
    <property type="evidence" value="ECO:0007669"/>
    <property type="project" value="TreeGrafter"/>
</dbReference>
<protein>
    <submittedName>
        <fullName evidence="7">Alkylated DNA repair protein</fullName>
    </submittedName>
</protein>
<proteinExistence type="predicted"/>
<dbReference type="PROSITE" id="PS51471">
    <property type="entry name" value="FE2OG_OXY"/>
    <property type="match status" value="1"/>
</dbReference>
<dbReference type="SUPFAM" id="SSF51197">
    <property type="entry name" value="Clavaminate synthase-like"/>
    <property type="match status" value="1"/>
</dbReference>
<feature type="binding site" evidence="5">
    <location>
        <position position="186"/>
    </location>
    <ligand>
        <name>Fe cation</name>
        <dbReference type="ChEBI" id="CHEBI:24875"/>
        <note>catalytic</note>
    </ligand>
</feature>
<evidence type="ECO:0000259" key="6">
    <source>
        <dbReference type="PROSITE" id="PS51471"/>
    </source>
</evidence>
<dbReference type="GO" id="GO:0035515">
    <property type="term" value="F:oxidative RNA demethylase activity"/>
    <property type="evidence" value="ECO:0007669"/>
    <property type="project" value="TreeGrafter"/>
</dbReference>
<keyword evidence="2" id="KW-0223">Dioxygenase</keyword>
<evidence type="ECO:0000313" key="8">
    <source>
        <dbReference type="Proteomes" id="UP000611640"/>
    </source>
</evidence>
<feature type="binding site" evidence="5">
    <location>
        <position position="130"/>
    </location>
    <ligand>
        <name>Fe cation</name>
        <dbReference type="ChEBI" id="CHEBI:24875"/>
        <note>catalytic</note>
    </ligand>
</feature>
<evidence type="ECO:0000256" key="3">
    <source>
        <dbReference type="ARBA" id="ARBA00023002"/>
    </source>
</evidence>
<accession>A0A7R7DVR4</accession>
<feature type="binding site" evidence="5">
    <location>
        <position position="132"/>
    </location>
    <ligand>
        <name>Fe cation</name>
        <dbReference type="ChEBI" id="CHEBI:24875"/>
        <note>catalytic</note>
    </ligand>
</feature>
<evidence type="ECO:0000313" key="7">
    <source>
        <dbReference type="EMBL" id="BCJ38252.1"/>
    </source>
</evidence>
<dbReference type="GO" id="GO:0035516">
    <property type="term" value="F:broad specificity oxidative DNA demethylase activity"/>
    <property type="evidence" value="ECO:0007669"/>
    <property type="project" value="TreeGrafter"/>
</dbReference>
<dbReference type="PANTHER" id="PTHR16557">
    <property type="entry name" value="ALKYLATED DNA REPAIR PROTEIN ALKB-RELATED"/>
    <property type="match status" value="1"/>
</dbReference>
<evidence type="ECO:0000256" key="4">
    <source>
        <dbReference type="ARBA" id="ARBA00023004"/>
    </source>
</evidence>
<keyword evidence="8" id="KW-1185">Reference proteome</keyword>
<dbReference type="InterPro" id="IPR037151">
    <property type="entry name" value="AlkB-like_sf"/>
</dbReference>
<feature type="domain" description="Fe2OG dioxygenase" evidence="6">
    <location>
        <begin position="112"/>
        <end position="214"/>
    </location>
</feature>
<dbReference type="Gene3D" id="2.60.120.590">
    <property type="entry name" value="Alpha-ketoglutarate-dependent dioxygenase AlkB-like"/>
    <property type="match status" value="1"/>
</dbReference>
<evidence type="ECO:0000256" key="2">
    <source>
        <dbReference type="ARBA" id="ARBA00022964"/>
    </source>
</evidence>
<dbReference type="AlphaFoldDB" id="A0A7R7DVR4"/>
<dbReference type="InterPro" id="IPR004574">
    <property type="entry name" value="Alkb"/>
</dbReference>
<dbReference type="GO" id="GO:0005737">
    <property type="term" value="C:cytoplasm"/>
    <property type="evidence" value="ECO:0007669"/>
    <property type="project" value="TreeGrafter"/>
</dbReference>
<dbReference type="GO" id="GO:0008198">
    <property type="term" value="F:ferrous iron binding"/>
    <property type="evidence" value="ECO:0007669"/>
    <property type="project" value="TreeGrafter"/>
</dbReference>
<dbReference type="EMBL" id="AP023355">
    <property type="protein sequence ID" value="BCJ38252.1"/>
    <property type="molecule type" value="Genomic_DNA"/>
</dbReference>
<dbReference type="InterPro" id="IPR027450">
    <property type="entry name" value="AlkB-like"/>
</dbReference>
<dbReference type="KEGG" id="atl:Athai_57550"/>
<gene>
    <name evidence="7" type="ORF">Athai_57550</name>
</gene>
<keyword evidence="3" id="KW-0560">Oxidoreductase</keyword>
<dbReference type="Proteomes" id="UP000611640">
    <property type="component" value="Chromosome"/>
</dbReference>
<sequence length="216" mass="23775">MTLPLFGIGRREVAPGAVHLPGWLPPDRQRRLADACLRWASGPVPARHTLLPGGHRMSARTVCLGWHWQPYRYSRTADDVNGEPVPPLPGWLAEWGRAALAAAYRRADLDYRPDTALINFYGPDARMGMHQDKDERAREPVVSFSLGDSCLFRFGNPENRSRPYTDLTLASGDAFVFGGPSRLAYHGVPRIEPGSSPDPALPAGRINITLRTTGLA</sequence>
<keyword evidence="1 5" id="KW-0479">Metal-binding</keyword>